<sequence length="222" mass="25592">MSESSEREQTVARDEGDYPPLSSLNHLLFCERRCALLRIEQVWVENRYTLSGQHDHRRVHQESSSLHRGKRVVRNISLVSHRLRLSGKSDAVEFGDYPLPIEYKSGRRRRWDNDDVQLCAQALCLEEMLDVEIPMGAIFHLKSHRRRDVPLTASLRGKTEEAVARLHELLASGETPPPKWKPRCKGCSLQDLCLPTTIEAPQRLGNYQDDLYRPLLDKEVSD</sequence>
<dbReference type="NCBIfam" id="TIGR00372">
    <property type="entry name" value="cas4"/>
    <property type="match status" value="1"/>
</dbReference>
<dbReference type="Pfam" id="PF01930">
    <property type="entry name" value="Cas_Cas4"/>
    <property type="match status" value="1"/>
</dbReference>
<comment type="similarity">
    <text evidence="2 13">Belongs to the CRISPR-associated exonuclease Cas4 family.</text>
</comment>
<accession>A0A518B611</accession>
<keyword evidence="7 13" id="KW-0378">Hydrolase</keyword>
<dbReference type="PANTHER" id="PTHR36531">
    <property type="entry name" value="CRISPR-ASSOCIATED EXONUCLEASE CAS4"/>
    <property type="match status" value="1"/>
</dbReference>
<dbReference type="InterPro" id="IPR011604">
    <property type="entry name" value="PDDEXK-like_dom_sf"/>
</dbReference>
<keyword evidence="12 13" id="KW-0464">Manganese</keyword>
<dbReference type="AlphaFoldDB" id="A0A518B611"/>
<organism evidence="15 16">
    <name type="scientific">Kolteria novifilia</name>
    <dbReference type="NCBI Taxonomy" id="2527975"/>
    <lineage>
        <taxon>Bacteria</taxon>
        <taxon>Pseudomonadati</taxon>
        <taxon>Planctomycetota</taxon>
        <taxon>Planctomycetia</taxon>
        <taxon>Kolteriales</taxon>
        <taxon>Kolteriaceae</taxon>
        <taxon>Kolteria</taxon>
    </lineage>
</organism>
<dbReference type="GO" id="GO:0046872">
    <property type="term" value="F:metal ion binding"/>
    <property type="evidence" value="ECO:0007669"/>
    <property type="project" value="UniProtKB-KW"/>
</dbReference>
<dbReference type="Gene3D" id="3.90.320.10">
    <property type="match status" value="1"/>
</dbReference>
<keyword evidence="5 13" id="KW-0540">Nuclease</keyword>
<dbReference type="RefSeq" id="WP_145259133.1">
    <property type="nucleotide sequence ID" value="NZ_CP036279.1"/>
</dbReference>
<dbReference type="GO" id="GO:0051607">
    <property type="term" value="P:defense response to virus"/>
    <property type="evidence" value="ECO:0007669"/>
    <property type="project" value="UniProtKB-KW"/>
</dbReference>
<keyword evidence="16" id="KW-1185">Reference proteome</keyword>
<comment type="cofactor">
    <cofactor evidence="13">
        <name>Mg(2+)</name>
        <dbReference type="ChEBI" id="CHEBI:18420"/>
    </cofactor>
    <cofactor evidence="13">
        <name>Mn(2+)</name>
        <dbReference type="ChEBI" id="CHEBI:29035"/>
    </cofactor>
    <text evidence="13">Mg(2+) or Mn(2+) required for ssDNA cleavage activity.</text>
</comment>
<evidence type="ECO:0000313" key="15">
    <source>
        <dbReference type="EMBL" id="QDU62405.1"/>
    </source>
</evidence>
<dbReference type="InterPro" id="IPR022765">
    <property type="entry name" value="Dna2/Cas4_DUF83"/>
</dbReference>
<gene>
    <name evidence="15" type="ORF">Pan216_32720</name>
</gene>
<protein>
    <recommendedName>
        <fullName evidence="4 13">CRISPR-associated exonuclease Cas4</fullName>
        <ecNumber evidence="3 13">3.1.12.1</ecNumber>
    </recommendedName>
</protein>
<evidence type="ECO:0000256" key="3">
    <source>
        <dbReference type="ARBA" id="ARBA00012768"/>
    </source>
</evidence>
<dbReference type="PANTHER" id="PTHR36531:SF6">
    <property type="entry name" value="DNA REPLICATION ATP-DEPENDENT HELICASE_NUCLEASE DNA2"/>
    <property type="match status" value="1"/>
</dbReference>
<comment type="cofactor">
    <cofactor evidence="1">
        <name>[4Fe-4S] cluster</name>
        <dbReference type="ChEBI" id="CHEBI:49883"/>
    </cofactor>
</comment>
<dbReference type="InterPro" id="IPR051827">
    <property type="entry name" value="Cas4_exonuclease"/>
</dbReference>
<evidence type="ECO:0000313" key="16">
    <source>
        <dbReference type="Proteomes" id="UP000317093"/>
    </source>
</evidence>
<evidence type="ECO:0000256" key="4">
    <source>
        <dbReference type="ARBA" id="ARBA00020049"/>
    </source>
</evidence>
<evidence type="ECO:0000256" key="12">
    <source>
        <dbReference type="ARBA" id="ARBA00023211"/>
    </source>
</evidence>
<dbReference type="EC" id="3.1.12.1" evidence="3 13"/>
<evidence type="ECO:0000256" key="2">
    <source>
        <dbReference type="ARBA" id="ARBA00009189"/>
    </source>
</evidence>
<keyword evidence="6 13" id="KW-0479">Metal-binding</keyword>
<feature type="domain" description="DUF83" evidence="14">
    <location>
        <begin position="22"/>
        <end position="194"/>
    </location>
</feature>
<dbReference type="OrthoDB" id="9781776at2"/>
<dbReference type="KEGG" id="knv:Pan216_32720"/>
<dbReference type="EMBL" id="CP036279">
    <property type="protein sequence ID" value="QDU62405.1"/>
    <property type="molecule type" value="Genomic_DNA"/>
</dbReference>
<evidence type="ECO:0000256" key="10">
    <source>
        <dbReference type="ARBA" id="ARBA00023014"/>
    </source>
</evidence>
<evidence type="ECO:0000256" key="7">
    <source>
        <dbReference type="ARBA" id="ARBA00022801"/>
    </source>
</evidence>
<reference evidence="15 16" key="1">
    <citation type="submission" date="2019-02" db="EMBL/GenBank/DDBJ databases">
        <title>Deep-cultivation of Planctomycetes and their phenomic and genomic characterization uncovers novel biology.</title>
        <authorList>
            <person name="Wiegand S."/>
            <person name="Jogler M."/>
            <person name="Boedeker C."/>
            <person name="Pinto D."/>
            <person name="Vollmers J."/>
            <person name="Rivas-Marin E."/>
            <person name="Kohn T."/>
            <person name="Peeters S.H."/>
            <person name="Heuer A."/>
            <person name="Rast P."/>
            <person name="Oberbeckmann S."/>
            <person name="Bunk B."/>
            <person name="Jeske O."/>
            <person name="Meyerdierks A."/>
            <person name="Storesund J.E."/>
            <person name="Kallscheuer N."/>
            <person name="Luecker S."/>
            <person name="Lage O.M."/>
            <person name="Pohl T."/>
            <person name="Merkel B.J."/>
            <person name="Hornburger P."/>
            <person name="Mueller R.-W."/>
            <person name="Bruemmer F."/>
            <person name="Labrenz M."/>
            <person name="Spormann A.M."/>
            <person name="Op den Camp H."/>
            <person name="Overmann J."/>
            <person name="Amann R."/>
            <person name="Jetten M.S.M."/>
            <person name="Mascher T."/>
            <person name="Medema M.H."/>
            <person name="Devos D.P."/>
            <person name="Kaster A.-K."/>
            <person name="Ovreas L."/>
            <person name="Rohde M."/>
            <person name="Galperin M.Y."/>
            <person name="Jogler C."/>
        </authorList>
    </citation>
    <scope>NUCLEOTIDE SEQUENCE [LARGE SCALE GENOMIC DNA]</scope>
    <source>
        <strain evidence="15 16">Pan216</strain>
    </source>
</reference>
<dbReference type="GO" id="GO:0004527">
    <property type="term" value="F:exonuclease activity"/>
    <property type="evidence" value="ECO:0007669"/>
    <property type="project" value="UniProtKB-KW"/>
</dbReference>
<comment type="cofactor">
    <cofactor evidence="13">
        <name>iron-sulfur cluster</name>
        <dbReference type="ChEBI" id="CHEBI:30408"/>
    </cofactor>
</comment>
<keyword evidence="10 13" id="KW-0411">Iron-sulfur</keyword>
<name>A0A518B611_9BACT</name>
<dbReference type="Proteomes" id="UP000317093">
    <property type="component" value="Chromosome"/>
</dbReference>
<evidence type="ECO:0000259" key="14">
    <source>
        <dbReference type="Pfam" id="PF01930"/>
    </source>
</evidence>
<keyword evidence="8 13" id="KW-0269">Exonuclease</keyword>
<evidence type="ECO:0000256" key="8">
    <source>
        <dbReference type="ARBA" id="ARBA00022839"/>
    </source>
</evidence>
<evidence type="ECO:0000256" key="11">
    <source>
        <dbReference type="ARBA" id="ARBA00023118"/>
    </source>
</evidence>
<evidence type="ECO:0000256" key="9">
    <source>
        <dbReference type="ARBA" id="ARBA00023004"/>
    </source>
</evidence>
<keyword evidence="9 13" id="KW-0408">Iron</keyword>
<comment type="function">
    <text evidence="13">CRISPR (clustered regularly interspaced short palindromic repeat) is an adaptive immune system that provides protection against mobile genetic elements (viruses, transposable elements and conjugative plasmids). CRISPR clusters contain sequences complementary to antecedent mobile elements and target invading nucleic acids. CRISPR clusters are transcribed and processed into CRISPR RNA (crRNA).</text>
</comment>
<evidence type="ECO:0000256" key="1">
    <source>
        <dbReference type="ARBA" id="ARBA00001966"/>
    </source>
</evidence>
<evidence type="ECO:0000256" key="6">
    <source>
        <dbReference type="ARBA" id="ARBA00022723"/>
    </source>
</evidence>
<evidence type="ECO:0000256" key="5">
    <source>
        <dbReference type="ARBA" id="ARBA00022722"/>
    </source>
</evidence>
<keyword evidence="11 13" id="KW-0051">Antiviral defense</keyword>
<proteinExistence type="inferred from homology"/>
<dbReference type="GO" id="GO:0051536">
    <property type="term" value="F:iron-sulfur cluster binding"/>
    <property type="evidence" value="ECO:0007669"/>
    <property type="project" value="UniProtKB-KW"/>
</dbReference>
<dbReference type="InterPro" id="IPR013343">
    <property type="entry name" value="CRISPR-assoc_prot_Cas4"/>
</dbReference>
<evidence type="ECO:0000256" key="13">
    <source>
        <dbReference type="RuleBase" id="RU365022"/>
    </source>
</evidence>